<proteinExistence type="predicted"/>
<dbReference type="SMART" id="SM00360">
    <property type="entry name" value="RRM"/>
    <property type="match status" value="1"/>
</dbReference>
<dbReference type="AlphaFoldDB" id="A0A8S1EA48"/>
<keyword evidence="5" id="KW-1185">Reference proteome</keyword>
<dbReference type="OrthoDB" id="79941at2759"/>
<sequence length="326" mass="36013">MPSKLFVGNLPENIDSTRLKQVFQPFCKVTECDIVKNYAFVHVEEEDVEPIIKRLSGYSLDGQIIHIKKSTSKLRPTPGMPNRCFRCQSDDHRTPQCPQDPNNLKAADGIQTIKIDLTSGVKRPAERLIQDPKRMAFPAPSHVEAEIPRPLDPDLQQLYQEYQLSRQRYVYYRDRLLKEMEAKQHGSTAGYALSNAVTVPPVQHVVNNGSTQLSAAPVSYQSVVPPPIQPSAPYSAIPQGTTSLKAPYAVTQIQKAPYATPITMQTPPIHANAYGVVPPQPTIADSGVMTTQQYLQQMQQKAQGIPPVGMPTGPYLSGSSPIVKFS</sequence>
<dbReference type="Pfam" id="PF00076">
    <property type="entry name" value="RRM_1"/>
    <property type="match status" value="1"/>
</dbReference>
<keyword evidence="1 2" id="KW-0694">RNA-binding</keyword>
<dbReference type="PANTHER" id="PTHR48025">
    <property type="entry name" value="OS02G0815200 PROTEIN"/>
    <property type="match status" value="1"/>
</dbReference>
<evidence type="ECO:0000256" key="1">
    <source>
        <dbReference type="ARBA" id="ARBA00022884"/>
    </source>
</evidence>
<evidence type="ECO:0000313" key="4">
    <source>
        <dbReference type="EMBL" id="CAB3396915.1"/>
    </source>
</evidence>
<dbReference type="GO" id="GO:0003729">
    <property type="term" value="F:mRNA binding"/>
    <property type="evidence" value="ECO:0007669"/>
    <property type="project" value="TreeGrafter"/>
</dbReference>
<protein>
    <recommendedName>
        <fullName evidence="3">RRM domain-containing protein</fullName>
    </recommendedName>
</protein>
<gene>
    <name evidence="4" type="ORF">CBOVIS_LOCUS407</name>
</gene>
<dbReference type="InterPro" id="IPR050502">
    <property type="entry name" value="Euk_RNA-bind_prot"/>
</dbReference>
<dbReference type="InterPro" id="IPR012677">
    <property type="entry name" value="Nucleotide-bd_a/b_plait_sf"/>
</dbReference>
<comment type="caution">
    <text evidence="4">The sequence shown here is derived from an EMBL/GenBank/DDBJ whole genome shotgun (WGS) entry which is preliminary data.</text>
</comment>
<dbReference type="Proteomes" id="UP000494206">
    <property type="component" value="Unassembled WGS sequence"/>
</dbReference>
<evidence type="ECO:0000313" key="5">
    <source>
        <dbReference type="Proteomes" id="UP000494206"/>
    </source>
</evidence>
<dbReference type="InterPro" id="IPR035979">
    <property type="entry name" value="RBD_domain_sf"/>
</dbReference>
<evidence type="ECO:0000259" key="3">
    <source>
        <dbReference type="PROSITE" id="PS50102"/>
    </source>
</evidence>
<dbReference type="Gene3D" id="3.30.70.330">
    <property type="match status" value="1"/>
</dbReference>
<dbReference type="PANTHER" id="PTHR48025:SF1">
    <property type="entry name" value="RRM DOMAIN-CONTAINING PROTEIN"/>
    <property type="match status" value="1"/>
</dbReference>
<name>A0A8S1EA48_9PELO</name>
<feature type="domain" description="RRM" evidence="3">
    <location>
        <begin position="3"/>
        <end position="72"/>
    </location>
</feature>
<dbReference type="InterPro" id="IPR000504">
    <property type="entry name" value="RRM_dom"/>
</dbReference>
<dbReference type="FunFam" id="3.30.70.330:FF:000957">
    <property type="entry name" value="RNA-binding protein rnp-1"/>
    <property type="match status" value="1"/>
</dbReference>
<dbReference type="GO" id="GO:0005634">
    <property type="term" value="C:nucleus"/>
    <property type="evidence" value="ECO:0007669"/>
    <property type="project" value="TreeGrafter"/>
</dbReference>
<dbReference type="EMBL" id="CADEPM010000001">
    <property type="protein sequence ID" value="CAB3396915.1"/>
    <property type="molecule type" value="Genomic_DNA"/>
</dbReference>
<dbReference type="SUPFAM" id="SSF54928">
    <property type="entry name" value="RNA-binding domain, RBD"/>
    <property type="match status" value="1"/>
</dbReference>
<accession>A0A8S1EA48</accession>
<evidence type="ECO:0000256" key="2">
    <source>
        <dbReference type="PROSITE-ProRule" id="PRU00176"/>
    </source>
</evidence>
<organism evidence="4 5">
    <name type="scientific">Caenorhabditis bovis</name>
    <dbReference type="NCBI Taxonomy" id="2654633"/>
    <lineage>
        <taxon>Eukaryota</taxon>
        <taxon>Metazoa</taxon>
        <taxon>Ecdysozoa</taxon>
        <taxon>Nematoda</taxon>
        <taxon>Chromadorea</taxon>
        <taxon>Rhabditida</taxon>
        <taxon>Rhabditina</taxon>
        <taxon>Rhabditomorpha</taxon>
        <taxon>Rhabditoidea</taxon>
        <taxon>Rhabditidae</taxon>
        <taxon>Peloderinae</taxon>
        <taxon>Caenorhabditis</taxon>
    </lineage>
</organism>
<reference evidence="4 5" key="1">
    <citation type="submission" date="2020-04" db="EMBL/GenBank/DDBJ databases">
        <authorList>
            <person name="Laetsch R D."/>
            <person name="Stevens L."/>
            <person name="Kumar S."/>
            <person name="Blaxter L. M."/>
        </authorList>
    </citation>
    <scope>NUCLEOTIDE SEQUENCE [LARGE SCALE GENOMIC DNA]</scope>
</reference>
<dbReference type="PROSITE" id="PS50102">
    <property type="entry name" value="RRM"/>
    <property type="match status" value="1"/>
</dbReference>